<evidence type="ECO:0000313" key="1">
    <source>
        <dbReference type="EMBL" id="MPD06320.1"/>
    </source>
</evidence>
<proteinExistence type="predicted"/>
<dbReference type="EMBL" id="VSRR010150543">
    <property type="protein sequence ID" value="MPD06320.1"/>
    <property type="molecule type" value="Genomic_DNA"/>
</dbReference>
<reference evidence="1 2" key="1">
    <citation type="submission" date="2019-05" db="EMBL/GenBank/DDBJ databases">
        <title>Another draft genome of Portunus trituberculatus and its Hox gene families provides insights of decapod evolution.</title>
        <authorList>
            <person name="Jeong J.-H."/>
            <person name="Song I."/>
            <person name="Kim S."/>
            <person name="Choi T."/>
            <person name="Kim D."/>
            <person name="Ryu S."/>
            <person name="Kim W."/>
        </authorList>
    </citation>
    <scope>NUCLEOTIDE SEQUENCE [LARGE SCALE GENOMIC DNA]</scope>
    <source>
        <tissue evidence="1">Muscle</tissue>
    </source>
</reference>
<gene>
    <name evidence="1" type="ORF">E2C01_102125</name>
</gene>
<evidence type="ECO:0000313" key="2">
    <source>
        <dbReference type="Proteomes" id="UP000324222"/>
    </source>
</evidence>
<organism evidence="1 2">
    <name type="scientific">Portunus trituberculatus</name>
    <name type="common">Swimming crab</name>
    <name type="synonym">Neptunus trituberculatus</name>
    <dbReference type="NCBI Taxonomy" id="210409"/>
    <lineage>
        <taxon>Eukaryota</taxon>
        <taxon>Metazoa</taxon>
        <taxon>Ecdysozoa</taxon>
        <taxon>Arthropoda</taxon>
        <taxon>Crustacea</taxon>
        <taxon>Multicrustacea</taxon>
        <taxon>Malacostraca</taxon>
        <taxon>Eumalacostraca</taxon>
        <taxon>Eucarida</taxon>
        <taxon>Decapoda</taxon>
        <taxon>Pleocyemata</taxon>
        <taxon>Brachyura</taxon>
        <taxon>Eubrachyura</taxon>
        <taxon>Portunoidea</taxon>
        <taxon>Portunidae</taxon>
        <taxon>Portuninae</taxon>
        <taxon>Portunus</taxon>
    </lineage>
</organism>
<accession>A0A5B7KGJ0</accession>
<dbReference type="Proteomes" id="UP000324222">
    <property type="component" value="Unassembled WGS sequence"/>
</dbReference>
<sequence length="131" mass="13292">MVRCVGCGQVSAETVKYSSRHTHPTGRVLVAAPRGQDSAGGGVVLRRKGSGGRGRVLCEGQLSGGAVCTSALSGLGSHLGAAGARLRVEELRLVPAAFRHLVERNTSLITDPGFAVPSVYSAIVALGSQGA</sequence>
<name>A0A5B7KGJ0_PORTR</name>
<protein>
    <submittedName>
        <fullName evidence="1">Uncharacterized protein</fullName>
    </submittedName>
</protein>
<comment type="caution">
    <text evidence="1">The sequence shown here is derived from an EMBL/GenBank/DDBJ whole genome shotgun (WGS) entry which is preliminary data.</text>
</comment>
<keyword evidence="2" id="KW-1185">Reference proteome</keyword>
<dbReference type="AlphaFoldDB" id="A0A5B7KGJ0"/>